<evidence type="ECO:0000313" key="1">
    <source>
        <dbReference type="EMBL" id="CUN23424.1"/>
    </source>
</evidence>
<reference evidence="1 2" key="1">
    <citation type="submission" date="2015-09" db="EMBL/GenBank/DDBJ databases">
        <authorList>
            <consortium name="Pathogen Informatics"/>
        </authorList>
    </citation>
    <scope>NUCLEOTIDE SEQUENCE [LARGE SCALE GENOMIC DNA]</scope>
    <source>
        <strain evidence="1 2">2789STDY5608872</strain>
    </source>
</reference>
<name>A0A173V8Q6_PARDI</name>
<protein>
    <submittedName>
        <fullName evidence="1">Uncharacterized protein</fullName>
    </submittedName>
</protein>
<sequence length="134" mass="15702">METQNQYPQRDYSEMISLAHQVIDLPVRKAQMLLKDLDLCTITYTWNDVSQITLEIVFKTSTLTCLFNQNDICEAVYLFLTDNKDLMKYISHCVKTYTYDFLLDGWTTDKCHISICRSENQGCFLLILPLKKIL</sequence>
<dbReference type="RefSeq" id="WP_044545468.1">
    <property type="nucleotide sequence ID" value="NZ_JAQMQO010000010.1"/>
</dbReference>
<evidence type="ECO:0000313" key="2">
    <source>
        <dbReference type="Proteomes" id="UP000095591"/>
    </source>
</evidence>
<organism evidence="1 2">
    <name type="scientific">Parabacteroides distasonis</name>
    <dbReference type="NCBI Taxonomy" id="823"/>
    <lineage>
        <taxon>Bacteria</taxon>
        <taxon>Pseudomonadati</taxon>
        <taxon>Bacteroidota</taxon>
        <taxon>Bacteroidia</taxon>
        <taxon>Bacteroidales</taxon>
        <taxon>Tannerellaceae</taxon>
        <taxon>Parabacteroides</taxon>
    </lineage>
</organism>
<dbReference type="AlphaFoldDB" id="A0A173V8Q6"/>
<proteinExistence type="predicted"/>
<dbReference type="EMBL" id="CYXP01000006">
    <property type="protein sequence ID" value="CUN23424.1"/>
    <property type="molecule type" value="Genomic_DNA"/>
</dbReference>
<dbReference type="Proteomes" id="UP000095591">
    <property type="component" value="Unassembled WGS sequence"/>
</dbReference>
<accession>A0A173V8Q6</accession>
<gene>
    <name evidence="1" type="ORF">ERS852429_02756</name>
</gene>